<gene>
    <name evidence="7" type="primary">105313039</name>
</gene>
<evidence type="ECO:0000256" key="5">
    <source>
        <dbReference type="ARBA" id="ARBA00023274"/>
    </source>
</evidence>
<dbReference type="PANTHER" id="PTHR21349">
    <property type="entry name" value="50S RIBOSOMAL PROTEIN L21"/>
    <property type="match status" value="1"/>
</dbReference>
<dbReference type="InParanoid" id="A0A1X7UNZ0"/>
<evidence type="ECO:0000256" key="4">
    <source>
        <dbReference type="ARBA" id="ARBA00022980"/>
    </source>
</evidence>
<name>A0A1X7UNZ0_AMPQE</name>
<dbReference type="GO" id="GO:0005762">
    <property type="term" value="C:mitochondrial large ribosomal subunit"/>
    <property type="evidence" value="ECO:0007669"/>
    <property type="project" value="TreeGrafter"/>
</dbReference>
<dbReference type="STRING" id="400682.A0A1X7UNZ0"/>
<evidence type="ECO:0000313" key="7">
    <source>
        <dbReference type="EnsemblMetazoa" id="Aqu2.1.29376_001"/>
    </source>
</evidence>
<evidence type="ECO:0000256" key="2">
    <source>
        <dbReference type="ARBA" id="ARBA00022730"/>
    </source>
</evidence>
<keyword evidence="2" id="KW-0699">rRNA-binding</keyword>
<dbReference type="InterPro" id="IPR001787">
    <property type="entry name" value="Ribosomal_bL21"/>
</dbReference>
<dbReference type="GO" id="GO:0003735">
    <property type="term" value="F:structural constituent of ribosome"/>
    <property type="evidence" value="ECO:0007669"/>
    <property type="project" value="InterPro"/>
</dbReference>
<dbReference type="HAMAP" id="MF_01363">
    <property type="entry name" value="Ribosomal_bL21"/>
    <property type="match status" value="1"/>
</dbReference>
<dbReference type="Proteomes" id="UP000007879">
    <property type="component" value="Unassembled WGS sequence"/>
</dbReference>
<organism evidence="7">
    <name type="scientific">Amphimedon queenslandica</name>
    <name type="common">Sponge</name>
    <dbReference type="NCBI Taxonomy" id="400682"/>
    <lineage>
        <taxon>Eukaryota</taxon>
        <taxon>Metazoa</taxon>
        <taxon>Porifera</taxon>
        <taxon>Demospongiae</taxon>
        <taxon>Heteroscleromorpha</taxon>
        <taxon>Haplosclerida</taxon>
        <taxon>Niphatidae</taxon>
        <taxon>Amphimedon</taxon>
    </lineage>
</organism>
<dbReference type="SUPFAM" id="SSF141091">
    <property type="entry name" value="L21p-like"/>
    <property type="match status" value="1"/>
</dbReference>
<dbReference type="PROSITE" id="PS01169">
    <property type="entry name" value="RIBOSOMAL_L21"/>
    <property type="match status" value="1"/>
</dbReference>
<dbReference type="GO" id="GO:0019843">
    <property type="term" value="F:rRNA binding"/>
    <property type="evidence" value="ECO:0007669"/>
    <property type="project" value="UniProtKB-KW"/>
</dbReference>
<evidence type="ECO:0000256" key="6">
    <source>
        <dbReference type="ARBA" id="ARBA00044129"/>
    </source>
</evidence>
<protein>
    <recommendedName>
        <fullName evidence="6">Large ribosomal subunit protein bL21m</fullName>
    </recommendedName>
</protein>
<dbReference type="InterPro" id="IPR018258">
    <property type="entry name" value="Ribosomal_bL21_CS"/>
</dbReference>
<reference evidence="8" key="1">
    <citation type="journal article" date="2010" name="Nature">
        <title>The Amphimedon queenslandica genome and the evolution of animal complexity.</title>
        <authorList>
            <person name="Srivastava M."/>
            <person name="Simakov O."/>
            <person name="Chapman J."/>
            <person name="Fahey B."/>
            <person name="Gauthier M.E."/>
            <person name="Mitros T."/>
            <person name="Richards G.S."/>
            <person name="Conaco C."/>
            <person name="Dacre M."/>
            <person name="Hellsten U."/>
            <person name="Larroux C."/>
            <person name="Putnam N.H."/>
            <person name="Stanke M."/>
            <person name="Adamska M."/>
            <person name="Darling A."/>
            <person name="Degnan S.M."/>
            <person name="Oakley T.H."/>
            <person name="Plachetzki D.C."/>
            <person name="Zhai Y."/>
            <person name="Adamski M."/>
            <person name="Calcino A."/>
            <person name="Cummins S.F."/>
            <person name="Goodstein D.M."/>
            <person name="Harris C."/>
            <person name="Jackson D.J."/>
            <person name="Leys S.P."/>
            <person name="Shu S."/>
            <person name="Woodcroft B.J."/>
            <person name="Vervoort M."/>
            <person name="Kosik K.S."/>
            <person name="Manning G."/>
            <person name="Degnan B.M."/>
            <person name="Rokhsar D.S."/>
        </authorList>
    </citation>
    <scope>NUCLEOTIDE SEQUENCE [LARGE SCALE GENOMIC DNA]</scope>
</reference>
<keyword evidence="8" id="KW-1185">Reference proteome</keyword>
<dbReference type="GO" id="GO:0006412">
    <property type="term" value="P:translation"/>
    <property type="evidence" value="ECO:0007669"/>
    <property type="project" value="InterPro"/>
</dbReference>
<reference evidence="7" key="2">
    <citation type="submission" date="2017-05" db="UniProtKB">
        <authorList>
            <consortium name="EnsemblMetazoa"/>
        </authorList>
    </citation>
    <scope>IDENTIFICATION</scope>
</reference>
<evidence type="ECO:0000256" key="1">
    <source>
        <dbReference type="ARBA" id="ARBA00008563"/>
    </source>
</evidence>
<keyword evidence="5" id="KW-0687">Ribonucleoprotein</keyword>
<dbReference type="EnsemblMetazoa" id="XM_019997627.1">
    <property type="protein sequence ID" value="XP_019853186.1"/>
    <property type="gene ID" value="LOC105313039"/>
</dbReference>
<dbReference type="OrthoDB" id="5994at2759"/>
<dbReference type="InterPro" id="IPR036164">
    <property type="entry name" value="bL21-like_sf"/>
</dbReference>
<keyword evidence="3" id="KW-0694">RNA-binding</keyword>
<dbReference type="KEGG" id="aqu:105313039"/>
<evidence type="ECO:0000256" key="3">
    <source>
        <dbReference type="ARBA" id="ARBA00022884"/>
    </source>
</evidence>
<keyword evidence="4" id="KW-0689">Ribosomal protein</keyword>
<comment type="similarity">
    <text evidence="1">Belongs to the bacterial ribosomal protein bL21 family.</text>
</comment>
<sequence length="182" mass="20153">MAGCYLLRNTLFLRGCGARLCEKAVPFSGRVSNLGVCNTRSYAVIPNTQEYLKRKGVLEAVNTDIASATQSKLFAVVCLAGRQHKVTSNDTLVVNSLEAETGSQIFLNKVLLVGSEDFTLIGRPVVSSETVKITATVIEHTRLKKITVFKKKRRKNYKKTQGHRQDSTVLRINEINVTPNLD</sequence>
<dbReference type="EnsemblMetazoa" id="Aqu2.1.29376_001">
    <property type="protein sequence ID" value="Aqu2.1.29376_001"/>
    <property type="gene ID" value="Aqu2.1.29376"/>
</dbReference>
<dbReference type="Pfam" id="PF00829">
    <property type="entry name" value="Ribosomal_L21p"/>
    <property type="match status" value="1"/>
</dbReference>
<dbReference type="AlphaFoldDB" id="A0A1X7UNZ0"/>
<dbReference type="NCBIfam" id="TIGR00061">
    <property type="entry name" value="L21"/>
    <property type="match status" value="1"/>
</dbReference>
<proteinExistence type="inferred from homology"/>
<accession>A0A1X7UNZ0</accession>
<dbReference type="PANTHER" id="PTHR21349:SF0">
    <property type="entry name" value="LARGE RIBOSOMAL SUBUNIT PROTEIN BL21M"/>
    <property type="match status" value="1"/>
</dbReference>
<dbReference type="InterPro" id="IPR028909">
    <property type="entry name" value="bL21-like"/>
</dbReference>
<evidence type="ECO:0000313" key="8">
    <source>
        <dbReference type="Proteomes" id="UP000007879"/>
    </source>
</evidence>